<protein>
    <submittedName>
        <fullName evidence="1">Uncharacterized protein</fullName>
    </submittedName>
</protein>
<proteinExistence type="predicted"/>
<comment type="caution">
    <text evidence="1">The sequence shown here is derived from an EMBL/GenBank/DDBJ whole genome shotgun (WGS) entry which is preliminary data.</text>
</comment>
<keyword evidence="2" id="KW-1185">Reference proteome</keyword>
<accession>A0A5B7I6W4</accession>
<gene>
    <name evidence="1" type="ORF">E2C01_072506</name>
</gene>
<sequence>MTRTKADRQPSFIKVPCLKFCYLDVEPSVTRDSQHRK</sequence>
<reference evidence="1 2" key="1">
    <citation type="submission" date="2019-05" db="EMBL/GenBank/DDBJ databases">
        <title>Another draft genome of Portunus trituberculatus and its Hox gene families provides insights of decapod evolution.</title>
        <authorList>
            <person name="Jeong J.-H."/>
            <person name="Song I."/>
            <person name="Kim S."/>
            <person name="Choi T."/>
            <person name="Kim D."/>
            <person name="Ryu S."/>
            <person name="Kim W."/>
        </authorList>
    </citation>
    <scope>NUCLEOTIDE SEQUENCE [LARGE SCALE GENOMIC DNA]</scope>
    <source>
        <tissue evidence="1">Muscle</tissue>
    </source>
</reference>
<evidence type="ECO:0000313" key="2">
    <source>
        <dbReference type="Proteomes" id="UP000324222"/>
    </source>
</evidence>
<name>A0A5B7I6W4_PORTR</name>
<organism evidence="1 2">
    <name type="scientific">Portunus trituberculatus</name>
    <name type="common">Swimming crab</name>
    <name type="synonym">Neptunus trituberculatus</name>
    <dbReference type="NCBI Taxonomy" id="210409"/>
    <lineage>
        <taxon>Eukaryota</taxon>
        <taxon>Metazoa</taxon>
        <taxon>Ecdysozoa</taxon>
        <taxon>Arthropoda</taxon>
        <taxon>Crustacea</taxon>
        <taxon>Multicrustacea</taxon>
        <taxon>Malacostraca</taxon>
        <taxon>Eumalacostraca</taxon>
        <taxon>Eucarida</taxon>
        <taxon>Decapoda</taxon>
        <taxon>Pleocyemata</taxon>
        <taxon>Brachyura</taxon>
        <taxon>Eubrachyura</taxon>
        <taxon>Portunoidea</taxon>
        <taxon>Portunidae</taxon>
        <taxon>Portuninae</taxon>
        <taxon>Portunus</taxon>
    </lineage>
</organism>
<evidence type="ECO:0000313" key="1">
    <source>
        <dbReference type="EMBL" id="MPC78033.1"/>
    </source>
</evidence>
<dbReference type="AlphaFoldDB" id="A0A5B7I6W4"/>
<dbReference type="Proteomes" id="UP000324222">
    <property type="component" value="Unassembled WGS sequence"/>
</dbReference>
<dbReference type="EMBL" id="VSRR010047403">
    <property type="protein sequence ID" value="MPC78033.1"/>
    <property type="molecule type" value="Genomic_DNA"/>
</dbReference>